<dbReference type="InterPro" id="IPR028082">
    <property type="entry name" value="Peripla_BP_I"/>
</dbReference>
<dbReference type="PANTHER" id="PTHR35271">
    <property type="entry name" value="ABC TRANSPORTER, SUBSTRATE-BINDING LIPOPROTEIN-RELATED"/>
    <property type="match status" value="1"/>
</dbReference>
<protein>
    <submittedName>
        <fullName evidence="2">ABC transporter substrate-binding protein</fullName>
    </submittedName>
</protein>
<dbReference type="PROSITE" id="PS51257">
    <property type="entry name" value="PROKAR_LIPOPROTEIN"/>
    <property type="match status" value="1"/>
</dbReference>
<evidence type="ECO:0000313" key="2">
    <source>
        <dbReference type="EMBL" id="XAN07450.1"/>
    </source>
</evidence>
<proteinExistence type="predicted"/>
<dbReference type="RefSeq" id="WP_425308910.1">
    <property type="nucleotide sequence ID" value="NZ_CP154795.1"/>
</dbReference>
<name>A0ABZ3FRX3_9ACTN</name>
<dbReference type="Proteomes" id="UP001442841">
    <property type="component" value="Chromosome"/>
</dbReference>
<evidence type="ECO:0000256" key="1">
    <source>
        <dbReference type="SAM" id="SignalP"/>
    </source>
</evidence>
<feature type="chain" id="PRO_5047000302" evidence="1">
    <location>
        <begin position="20"/>
        <end position="332"/>
    </location>
</feature>
<dbReference type="SUPFAM" id="SSF53822">
    <property type="entry name" value="Periplasmic binding protein-like I"/>
    <property type="match status" value="1"/>
</dbReference>
<keyword evidence="3" id="KW-1185">Reference proteome</keyword>
<organism evidence="2 3">
    <name type="scientific">Ammonicoccus fulvus</name>
    <dbReference type="NCBI Taxonomy" id="3138240"/>
    <lineage>
        <taxon>Bacteria</taxon>
        <taxon>Bacillati</taxon>
        <taxon>Actinomycetota</taxon>
        <taxon>Actinomycetes</taxon>
        <taxon>Propionibacteriales</taxon>
        <taxon>Propionibacteriaceae</taxon>
        <taxon>Ammonicoccus</taxon>
    </lineage>
</organism>
<reference evidence="2 3" key="1">
    <citation type="submission" date="2024-04" db="EMBL/GenBank/DDBJ databases">
        <title>Isolation of an actinomycete strain from pig manure.</title>
        <authorList>
            <person name="Gong T."/>
            <person name="Yu Z."/>
            <person name="An M."/>
            <person name="Wei C."/>
            <person name="Yang W."/>
            <person name="Liu L."/>
        </authorList>
    </citation>
    <scope>NUCLEOTIDE SEQUENCE [LARGE SCALE GENOMIC DNA]</scope>
    <source>
        <strain evidence="2 3">ZF39</strain>
    </source>
</reference>
<dbReference type="Gene3D" id="3.40.50.2300">
    <property type="match status" value="2"/>
</dbReference>
<dbReference type="InterPro" id="IPR007487">
    <property type="entry name" value="ABC_transpt-TYRBP-like"/>
</dbReference>
<keyword evidence="1" id="KW-0732">Signal</keyword>
<sequence>MKKSPARALGAIIATAALALTACGSGGTQTSGSTPGAGGADKEYKIGITQIVAHPSLDASREGFKKALADAGIEATYDENNAQGEPATATSIAGKLNTGNFDLILAIATPTAQATAQVVTNKPILFTAVTDPVAAELVESNEKPGANVTGTTDMNPVADQIKLIKRIKPDARTVGVIYSSGEVNSAVQVEAAKAAAQAEGLTLEEKTITNTGEVAQAAASLNTDAIYVPTDNNVVSGLAAVVQVAEQKKIPLIVGEGDSVEGGGLATIGIDYEKLGYQTGEMAVRILKDGANPADMPVESQKEFVTTINTKAAERMGVELPADLVAEATDVG</sequence>
<feature type="signal peptide" evidence="1">
    <location>
        <begin position="1"/>
        <end position="19"/>
    </location>
</feature>
<gene>
    <name evidence="2" type="ORF">AADG42_09150</name>
</gene>
<evidence type="ECO:0000313" key="3">
    <source>
        <dbReference type="Proteomes" id="UP001442841"/>
    </source>
</evidence>
<accession>A0ABZ3FRX3</accession>
<dbReference type="EMBL" id="CP154795">
    <property type="protein sequence ID" value="XAN07450.1"/>
    <property type="molecule type" value="Genomic_DNA"/>
</dbReference>
<dbReference type="CDD" id="cd06325">
    <property type="entry name" value="PBP1_ABC_unchar_transporter"/>
    <property type="match status" value="1"/>
</dbReference>
<dbReference type="PANTHER" id="PTHR35271:SF1">
    <property type="entry name" value="ABC TRANSPORTER, SUBSTRATE-BINDING LIPOPROTEIN"/>
    <property type="match status" value="1"/>
</dbReference>
<dbReference type="Pfam" id="PF04392">
    <property type="entry name" value="ABC_sub_bind"/>
    <property type="match status" value="1"/>
</dbReference>